<dbReference type="GO" id="GO:0009279">
    <property type="term" value="C:cell outer membrane"/>
    <property type="evidence" value="ECO:0007669"/>
    <property type="project" value="UniProtKB-SubCell"/>
</dbReference>
<evidence type="ECO:0000313" key="14">
    <source>
        <dbReference type="Proteomes" id="UP000237839"/>
    </source>
</evidence>
<keyword evidence="6 11" id="KW-0732">Signal</keyword>
<keyword evidence="5" id="KW-0812">Transmembrane</keyword>
<evidence type="ECO:0000256" key="11">
    <source>
        <dbReference type="SAM" id="SignalP"/>
    </source>
</evidence>
<comment type="subunit">
    <text evidence="2">Homotrimer.</text>
</comment>
<evidence type="ECO:0000256" key="4">
    <source>
        <dbReference type="ARBA" id="ARBA00022452"/>
    </source>
</evidence>
<keyword evidence="7" id="KW-0406">Ion transport</keyword>
<dbReference type="PRINTS" id="PR00184">
    <property type="entry name" value="NEISSPPORIN"/>
</dbReference>
<organism evidence="13 14">
    <name type="scientific">Solimicrobium silvestre</name>
    <dbReference type="NCBI Taxonomy" id="2099400"/>
    <lineage>
        <taxon>Bacteria</taxon>
        <taxon>Pseudomonadati</taxon>
        <taxon>Pseudomonadota</taxon>
        <taxon>Betaproteobacteria</taxon>
        <taxon>Burkholderiales</taxon>
        <taxon>Oxalobacteraceae</taxon>
        <taxon>Solimicrobium</taxon>
    </lineage>
</organism>
<evidence type="ECO:0000259" key="12">
    <source>
        <dbReference type="Pfam" id="PF13609"/>
    </source>
</evidence>
<protein>
    <submittedName>
        <fullName evidence="13">Outer membrane protein (Porin)</fullName>
    </submittedName>
</protein>
<dbReference type="Gene3D" id="2.40.160.10">
    <property type="entry name" value="Porin"/>
    <property type="match status" value="1"/>
</dbReference>
<evidence type="ECO:0000256" key="1">
    <source>
        <dbReference type="ARBA" id="ARBA00004571"/>
    </source>
</evidence>
<keyword evidence="14" id="KW-1185">Reference proteome</keyword>
<sequence length="348" mass="36946">MLLPDFFDWNMNMKKSVFATALLGTFGLASAQSTMTIYGILDAGISADNSSAAGSVAKLESGMESGSRFGFKGTEDLGNGLKALFVLEQGIALDTGTLTSGGHLFGRQALVGLGGTFGTVTMGRQYTPIFSAYGSIDPFGNNSAGDINTLFGKNSNFISKDYRMDNSVIYTAPVNLGGFNAAVAYGFGEQAGDSAAQSQVGLSLGYASGPIKAVYAYHAENNANSIVDTDTYKSHFLGATYDFNRVKVHAAFDQTTQGADHKTQSYLLGATVPLGIHSIFADVTYRDNKLLNDANASQIAIGYNHTLSKRTNLYTILGCIINDDNSKVNTQVLGKTVNKVQVGMRHVF</sequence>
<accession>A0A2S9H525</accession>
<dbReference type="InterPro" id="IPR033900">
    <property type="entry name" value="Gram_neg_porin_domain"/>
</dbReference>
<dbReference type="EMBL" id="PUGF01000001">
    <property type="protein sequence ID" value="PRC95092.1"/>
    <property type="molecule type" value="Genomic_DNA"/>
</dbReference>
<dbReference type="GO" id="GO:0006811">
    <property type="term" value="P:monoatomic ion transport"/>
    <property type="evidence" value="ECO:0007669"/>
    <property type="project" value="UniProtKB-KW"/>
</dbReference>
<gene>
    <name evidence="13" type="ORF">S2091_0287</name>
</gene>
<dbReference type="SUPFAM" id="SSF56935">
    <property type="entry name" value="Porins"/>
    <property type="match status" value="1"/>
</dbReference>
<comment type="caution">
    <text evidence="13">The sequence shown here is derived from an EMBL/GenBank/DDBJ whole genome shotgun (WGS) entry which is preliminary data.</text>
</comment>
<keyword evidence="4" id="KW-1134">Transmembrane beta strand</keyword>
<reference evidence="13 14" key="1">
    <citation type="submission" date="2018-02" db="EMBL/GenBank/DDBJ databases">
        <title>Solimicrobium silvestre gen. nov., sp. nov., isolated from alpine forest soil.</title>
        <authorList>
            <person name="Margesin R."/>
            <person name="Albuquerque L."/>
            <person name="Zhang D.-C."/>
            <person name="Froufe H.J.C."/>
            <person name="Severino R."/>
            <person name="Roxo I."/>
            <person name="Egas C."/>
            <person name="Da Costa M.S."/>
        </authorList>
    </citation>
    <scope>NUCLEOTIDE SEQUENCE [LARGE SCALE GENOMIC DNA]</scope>
    <source>
        <strain evidence="13 14">S20-91</strain>
    </source>
</reference>
<keyword evidence="3" id="KW-0813">Transport</keyword>
<evidence type="ECO:0000313" key="13">
    <source>
        <dbReference type="EMBL" id="PRC95092.1"/>
    </source>
</evidence>
<proteinExistence type="predicted"/>
<evidence type="ECO:0000256" key="9">
    <source>
        <dbReference type="ARBA" id="ARBA00023136"/>
    </source>
</evidence>
<comment type="subcellular location">
    <subcellularLocation>
        <location evidence="1">Cell outer membrane</location>
        <topology evidence="1">Multi-pass membrane protein</topology>
    </subcellularLocation>
</comment>
<dbReference type="OrthoDB" id="5289162at2"/>
<evidence type="ECO:0000256" key="2">
    <source>
        <dbReference type="ARBA" id="ARBA00011233"/>
    </source>
</evidence>
<dbReference type="InterPro" id="IPR023614">
    <property type="entry name" value="Porin_dom_sf"/>
</dbReference>
<feature type="domain" description="Porin" evidence="12">
    <location>
        <begin position="20"/>
        <end position="324"/>
    </location>
</feature>
<keyword evidence="9" id="KW-0472">Membrane</keyword>
<evidence type="ECO:0000256" key="5">
    <source>
        <dbReference type="ARBA" id="ARBA00022692"/>
    </source>
</evidence>
<evidence type="ECO:0000256" key="3">
    <source>
        <dbReference type="ARBA" id="ARBA00022448"/>
    </source>
</evidence>
<evidence type="ECO:0000256" key="7">
    <source>
        <dbReference type="ARBA" id="ARBA00023065"/>
    </source>
</evidence>
<evidence type="ECO:0000256" key="6">
    <source>
        <dbReference type="ARBA" id="ARBA00022729"/>
    </source>
</evidence>
<feature type="signal peptide" evidence="11">
    <location>
        <begin position="1"/>
        <end position="31"/>
    </location>
</feature>
<dbReference type="PANTHER" id="PTHR34501:SF9">
    <property type="entry name" value="MAJOR OUTER MEMBRANE PROTEIN P.IA"/>
    <property type="match status" value="1"/>
</dbReference>
<dbReference type="Pfam" id="PF13609">
    <property type="entry name" value="Porin_4"/>
    <property type="match status" value="1"/>
</dbReference>
<dbReference type="InterPro" id="IPR050298">
    <property type="entry name" value="Gram-neg_bact_OMP"/>
</dbReference>
<dbReference type="GO" id="GO:0046930">
    <property type="term" value="C:pore complex"/>
    <property type="evidence" value="ECO:0007669"/>
    <property type="project" value="UniProtKB-KW"/>
</dbReference>
<dbReference type="CDD" id="cd00342">
    <property type="entry name" value="gram_neg_porins"/>
    <property type="match status" value="1"/>
</dbReference>
<name>A0A2S9H525_9BURK</name>
<dbReference type="PANTHER" id="PTHR34501">
    <property type="entry name" value="PROTEIN YDDL-RELATED"/>
    <property type="match status" value="1"/>
</dbReference>
<dbReference type="AlphaFoldDB" id="A0A2S9H525"/>
<keyword evidence="10" id="KW-0998">Cell outer membrane</keyword>
<dbReference type="GO" id="GO:0015288">
    <property type="term" value="F:porin activity"/>
    <property type="evidence" value="ECO:0007669"/>
    <property type="project" value="UniProtKB-KW"/>
</dbReference>
<keyword evidence="8" id="KW-0626">Porin</keyword>
<feature type="chain" id="PRO_5015652734" evidence="11">
    <location>
        <begin position="32"/>
        <end position="348"/>
    </location>
</feature>
<dbReference type="InterPro" id="IPR002299">
    <property type="entry name" value="Porin_Neis"/>
</dbReference>
<dbReference type="Proteomes" id="UP000237839">
    <property type="component" value="Unassembled WGS sequence"/>
</dbReference>
<evidence type="ECO:0000256" key="10">
    <source>
        <dbReference type="ARBA" id="ARBA00023237"/>
    </source>
</evidence>
<evidence type="ECO:0000256" key="8">
    <source>
        <dbReference type="ARBA" id="ARBA00023114"/>
    </source>
</evidence>